<reference evidence="1 2" key="1">
    <citation type="journal article" date="2010" name="Cell">
        <title>The genome of Naegleria gruberi illuminates early eukaryotic versatility.</title>
        <authorList>
            <person name="Fritz-Laylin L.K."/>
            <person name="Prochnik S.E."/>
            <person name="Ginger M.L."/>
            <person name="Dacks J.B."/>
            <person name="Carpenter M.L."/>
            <person name="Field M.C."/>
            <person name="Kuo A."/>
            <person name="Paredez A."/>
            <person name="Chapman J."/>
            <person name="Pham J."/>
            <person name="Shu S."/>
            <person name="Neupane R."/>
            <person name="Cipriano M."/>
            <person name="Mancuso J."/>
            <person name="Tu H."/>
            <person name="Salamov A."/>
            <person name="Lindquist E."/>
            <person name="Shapiro H."/>
            <person name="Lucas S."/>
            <person name="Grigoriev I.V."/>
            <person name="Cande W.Z."/>
            <person name="Fulton C."/>
            <person name="Rokhsar D.S."/>
            <person name="Dawson S.C."/>
        </authorList>
    </citation>
    <scope>NUCLEOTIDE SEQUENCE [LARGE SCALE GENOMIC DNA]</scope>
    <source>
        <strain evidence="1 2">NEG-M</strain>
    </source>
</reference>
<proteinExistence type="predicted"/>
<dbReference type="RefSeq" id="XP_002671657.1">
    <property type="nucleotide sequence ID" value="XM_002671611.1"/>
</dbReference>
<dbReference type="KEGG" id="ngr:NAEGRDRAFT_81424"/>
<dbReference type="InParanoid" id="D2VVW8"/>
<organism evidence="2">
    <name type="scientific">Naegleria gruberi</name>
    <name type="common">Amoeba</name>
    <dbReference type="NCBI Taxonomy" id="5762"/>
    <lineage>
        <taxon>Eukaryota</taxon>
        <taxon>Discoba</taxon>
        <taxon>Heterolobosea</taxon>
        <taxon>Tetramitia</taxon>
        <taxon>Eutetramitia</taxon>
        <taxon>Vahlkampfiidae</taxon>
        <taxon>Naegleria</taxon>
    </lineage>
</organism>
<dbReference type="EMBL" id="GG738903">
    <property type="protein sequence ID" value="EFC38913.1"/>
    <property type="molecule type" value="Genomic_DNA"/>
</dbReference>
<gene>
    <name evidence="1" type="ORF">NAEGRDRAFT_81424</name>
</gene>
<dbReference type="VEuPathDB" id="AmoebaDB:NAEGRDRAFT_81424"/>
<protein>
    <submittedName>
        <fullName evidence="1">Uncharacterized protein</fullName>
    </submittedName>
</protein>
<dbReference type="GeneID" id="8850830"/>
<sequence length="199" mass="23479">MQRLKRLLFSNSENNRDDSQASIDEINNIKTKQQYKTLVLFGSGGSGKSSIFKKCVNIKEDSILLVYSILLKFYSWKYIPNLKSKLTNQENVKLYETNLELLPHHIEKTHWTVDVANAVFKVYWDIGLQKELLNYRFQIPFWESIQYFMKKENFDKLLDLNNCDLNDEDLFFASFKTVGIHSLPYKLNENQIIIDTGKY</sequence>
<dbReference type="AlphaFoldDB" id="D2VVW8"/>
<name>D2VVW8_NAEGR</name>
<dbReference type="Proteomes" id="UP000006671">
    <property type="component" value="Unassembled WGS sequence"/>
</dbReference>
<evidence type="ECO:0000313" key="2">
    <source>
        <dbReference type="Proteomes" id="UP000006671"/>
    </source>
</evidence>
<evidence type="ECO:0000313" key="1">
    <source>
        <dbReference type="EMBL" id="EFC38913.1"/>
    </source>
</evidence>
<keyword evidence="2" id="KW-1185">Reference proteome</keyword>
<accession>D2VVW8</accession>